<accession>A0AAV7TLI0</accession>
<protein>
    <submittedName>
        <fullName evidence="2">Uncharacterized protein</fullName>
    </submittedName>
</protein>
<proteinExistence type="predicted"/>
<name>A0AAV7TLI0_PLEWA</name>
<sequence>MAERVNHMVKGVIQMAVQNSKGVRETVEEMVWAYNTTENGATGDTPFMRMRGGKGAGGFEELLVGTQKLVVKRKDGRMQLGLGKSMTGWGLIQRTSGLQSVSSLGVVPDLLTGFHVVPQQERYVLLLLRSEEPLDLESLVGAHGEELPPGHDNGRSERERSLERDPGPLKDRGDLLKTGGNDRATEGKACLEVLRGSAPGETSGLGPGIVHKAAATRGAEWRPGCRDLRKVFAGAADRRTRRKPGARGRPGDGAVSPEAGGQGGSRFLSSLPTAARSLWEREHQAAETFGGPPLPSPLIGVQLNKSNKTTILGLWNWERSEPLA</sequence>
<keyword evidence="3" id="KW-1185">Reference proteome</keyword>
<comment type="caution">
    <text evidence="2">The sequence shown here is derived from an EMBL/GenBank/DDBJ whole genome shotgun (WGS) entry which is preliminary data.</text>
</comment>
<dbReference type="AlphaFoldDB" id="A0AAV7TLI0"/>
<dbReference type="EMBL" id="JANPWB010000006">
    <property type="protein sequence ID" value="KAJ1177520.1"/>
    <property type="molecule type" value="Genomic_DNA"/>
</dbReference>
<dbReference type="Proteomes" id="UP001066276">
    <property type="component" value="Chromosome 3_2"/>
</dbReference>
<feature type="compositionally biased region" description="Basic and acidic residues" evidence="1">
    <location>
        <begin position="143"/>
        <end position="175"/>
    </location>
</feature>
<reference evidence="2" key="1">
    <citation type="journal article" date="2022" name="bioRxiv">
        <title>Sequencing and chromosome-scale assembly of the giantPleurodeles waltlgenome.</title>
        <authorList>
            <person name="Brown T."/>
            <person name="Elewa A."/>
            <person name="Iarovenko S."/>
            <person name="Subramanian E."/>
            <person name="Araus A.J."/>
            <person name="Petzold A."/>
            <person name="Susuki M."/>
            <person name="Suzuki K.-i.T."/>
            <person name="Hayashi T."/>
            <person name="Toyoda A."/>
            <person name="Oliveira C."/>
            <person name="Osipova E."/>
            <person name="Leigh N.D."/>
            <person name="Simon A."/>
            <person name="Yun M.H."/>
        </authorList>
    </citation>
    <scope>NUCLEOTIDE SEQUENCE</scope>
    <source>
        <strain evidence="2">20211129_DDA</strain>
        <tissue evidence="2">Liver</tissue>
    </source>
</reference>
<evidence type="ECO:0000256" key="1">
    <source>
        <dbReference type="SAM" id="MobiDB-lite"/>
    </source>
</evidence>
<organism evidence="2 3">
    <name type="scientific">Pleurodeles waltl</name>
    <name type="common">Iberian ribbed newt</name>
    <dbReference type="NCBI Taxonomy" id="8319"/>
    <lineage>
        <taxon>Eukaryota</taxon>
        <taxon>Metazoa</taxon>
        <taxon>Chordata</taxon>
        <taxon>Craniata</taxon>
        <taxon>Vertebrata</taxon>
        <taxon>Euteleostomi</taxon>
        <taxon>Amphibia</taxon>
        <taxon>Batrachia</taxon>
        <taxon>Caudata</taxon>
        <taxon>Salamandroidea</taxon>
        <taxon>Salamandridae</taxon>
        <taxon>Pleurodelinae</taxon>
        <taxon>Pleurodeles</taxon>
    </lineage>
</organism>
<gene>
    <name evidence="2" type="ORF">NDU88_002775</name>
</gene>
<evidence type="ECO:0000313" key="2">
    <source>
        <dbReference type="EMBL" id="KAJ1177520.1"/>
    </source>
</evidence>
<feature type="region of interest" description="Disordered" evidence="1">
    <location>
        <begin position="235"/>
        <end position="269"/>
    </location>
</feature>
<feature type="region of interest" description="Disordered" evidence="1">
    <location>
        <begin position="141"/>
        <end position="183"/>
    </location>
</feature>
<evidence type="ECO:0000313" key="3">
    <source>
        <dbReference type="Proteomes" id="UP001066276"/>
    </source>
</evidence>